<dbReference type="PANTHER" id="PTHR47490:SF2">
    <property type="entry name" value="PROTEIN BLISTER"/>
    <property type="match status" value="1"/>
</dbReference>
<evidence type="ECO:0000313" key="3">
    <source>
        <dbReference type="EMBL" id="KAK9904672.1"/>
    </source>
</evidence>
<protein>
    <submittedName>
        <fullName evidence="3">Uncharacterized protein</fullName>
    </submittedName>
</protein>
<gene>
    <name evidence="3" type="ORF">WJX75_000248</name>
</gene>
<reference evidence="3 4" key="1">
    <citation type="journal article" date="2024" name="Nat. Commun.">
        <title>Phylogenomics reveals the evolutionary origins of lichenization in chlorophyte algae.</title>
        <authorList>
            <person name="Puginier C."/>
            <person name="Libourel C."/>
            <person name="Otte J."/>
            <person name="Skaloud P."/>
            <person name="Haon M."/>
            <person name="Grisel S."/>
            <person name="Petersen M."/>
            <person name="Berrin J.G."/>
            <person name="Delaux P.M."/>
            <person name="Dal Grande F."/>
            <person name="Keller J."/>
        </authorList>
    </citation>
    <scope>NUCLEOTIDE SEQUENCE [LARGE SCALE GENOMIC DNA]</scope>
    <source>
        <strain evidence="3 4">SAG 216-7</strain>
    </source>
</reference>
<name>A0ABR2YFU0_9CHLO</name>
<organism evidence="3 4">
    <name type="scientific">Coccomyxa subellipsoidea</name>
    <dbReference type="NCBI Taxonomy" id="248742"/>
    <lineage>
        <taxon>Eukaryota</taxon>
        <taxon>Viridiplantae</taxon>
        <taxon>Chlorophyta</taxon>
        <taxon>core chlorophytes</taxon>
        <taxon>Trebouxiophyceae</taxon>
        <taxon>Trebouxiophyceae incertae sedis</taxon>
        <taxon>Coccomyxaceae</taxon>
        <taxon>Coccomyxa</taxon>
    </lineage>
</organism>
<comment type="caution">
    <text evidence="3">The sequence shown here is derived from an EMBL/GenBank/DDBJ whole genome shotgun (WGS) entry which is preliminary data.</text>
</comment>
<evidence type="ECO:0000256" key="2">
    <source>
        <dbReference type="SAM" id="MobiDB-lite"/>
    </source>
</evidence>
<feature type="compositionally biased region" description="Low complexity" evidence="2">
    <location>
        <begin position="260"/>
        <end position="273"/>
    </location>
</feature>
<keyword evidence="1" id="KW-0175">Coiled coil</keyword>
<feature type="region of interest" description="Disordered" evidence="2">
    <location>
        <begin position="249"/>
        <end position="273"/>
    </location>
</feature>
<proteinExistence type="predicted"/>
<feature type="compositionally biased region" description="Basic and acidic residues" evidence="2">
    <location>
        <begin position="249"/>
        <end position="259"/>
    </location>
</feature>
<feature type="region of interest" description="Disordered" evidence="2">
    <location>
        <begin position="1"/>
        <end position="139"/>
    </location>
</feature>
<feature type="compositionally biased region" description="Basic and acidic residues" evidence="2">
    <location>
        <begin position="1"/>
        <end position="22"/>
    </location>
</feature>
<feature type="coiled-coil region" evidence="1">
    <location>
        <begin position="439"/>
        <end position="473"/>
    </location>
</feature>
<evidence type="ECO:0000256" key="1">
    <source>
        <dbReference type="SAM" id="Coils"/>
    </source>
</evidence>
<feature type="compositionally biased region" description="Low complexity" evidence="2">
    <location>
        <begin position="319"/>
        <end position="348"/>
    </location>
</feature>
<dbReference type="PANTHER" id="PTHR47490">
    <property type="entry name" value="PROTEIN BLISTER"/>
    <property type="match status" value="1"/>
</dbReference>
<feature type="compositionally biased region" description="Low complexity" evidence="2">
    <location>
        <begin position="123"/>
        <end position="132"/>
    </location>
</feature>
<dbReference type="Proteomes" id="UP001491310">
    <property type="component" value="Unassembled WGS sequence"/>
</dbReference>
<feature type="region of interest" description="Disordered" evidence="2">
    <location>
        <begin position="478"/>
        <end position="531"/>
    </location>
</feature>
<keyword evidence="4" id="KW-1185">Reference proteome</keyword>
<sequence length="557" mass="58761">MSKAQSKKDLAEAGRRKLEAFRKQKAGGKSKAPKEPRADQPTASLGTSGPPPPQPAAPILDQASRGPEAYGSADTDTSSRTAPGGRSDISGPTSASNFKSESNLNGGHGADPWGRPSPPPSSGGPRSVGPVSDDGGRARFAALQQHIDELTREKYELLRGMAGQRKVAETLEAENQAVMDDFNRQGAQVSALGTEVAQLRAEVDAQRMALAAIAAERDAARSSAADSSQRLKRLAAEVVELEERVLHARSNELRAEKEASQQAQTARRAQSAAQSALLDRGSLQSIIDTLQEEKRNLHVKLRKAVLGERLRAEQPPKDASTQTTAAAAASPAKTAAAAAPATPRQRASLPEDASAPVAPSVRLAREALEAAENGHASEDGPSDEPLSAALCQLLPPLVYQGGVAGSAAELVAQERAALSNIHAMLSALESQQRSLLSSLHAKEEENKELGSENGELRSRLEAAQQRLELAVSRSAFAAAAAQPPPPPALASQPSESVGVHGGRRQLFTESAPSTPAQPLRRPLRAPKEEEPRRGALNWVLEFLVPHPQTSQRIGQFG</sequence>
<feature type="region of interest" description="Disordered" evidence="2">
    <location>
        <begin position="308"/>
        <end position="356"/>
    </location>
</feature>
<dbReference type="InterPro" id="IPR044194">
    <property type="entry name" value="BLISTER"/>
</dbReference>
<evidence type="ECO:0000313" key="4">
    <source>
        <dbReference type="Proteomes" id="UP001491310"/>
    </source>
</evidence>
<accession>A0ABR2YFU0</accession>
<dbReference type="EMBL" id="JALJOT010000012">
    <property type="protein sequence ID" value="KAK9904672.1"/>
    <property type="molecule type" value="Genomic_DNA"/>
</dbReference>
<feature type="compositionally biased region" description="Polar residues" evidence="2">
    <location>
        <begin position="90"/>
        <end position="105"/>
    </location>
</feature>